<name>A0A2A2ACG7_9BURK</name>
<dbReference type="InterPro" id="IPR028185">
    <property type="entry name" value="Imm70"/>
</dbReference>
<proteinExistence type="predicted"/>
<protein>
    <recommendedName>
        <fullName evidence="3">Immunity protein 70</fullName>
    </recommendedName>
</protein>
<gene>
    <name evidence="1" type="ORF">CK620_05245</name>
</gene>
<dbReference type="Proteomes" id="UP000217999">
    <property type="component" value="Unassembled WGS sequence"/>
</dbReference>
<evidence type="ECO:0000313" key="2">
    <source>
        <dbReference type="Proteomes" id="UP000217999"/>
    </source>
</evidence>
<dbReference type="AlphaFoldDB" id="A0A2A2ACG7"/>
<evidence type="ECO:0000313" key="1">
    <source>
        <dbReference type="EMBL" id="PAT35289.1"/>
    </source>
</evidence>
<reference evidence="1 2" key="1">
    <citation type="submission" date="2017-08" db="EMBL/GenBank/DDBJ databases">
        <title>WGS of Clinical strains of the CDC Group NO-1 linked to zoonotic infections in humans.</title>
        <authorList>
            <person name="Bernier A.-M."/>
            <person name="Bernard K."/>
        </authorList>
    </citation>
    <scope>NUCLEOTIDE SEQUENCE [LARGE SCALE GENOMIC DNA]</scope>
    <source>
        <strain evidence="1 2">NML03-0146</strain>
    </source>
</reference>
<comment type="caution">
    <text evidence="1">The sequence shown here is derived from an EMBL/GenBank/DDBJ whole genome shotgun (WGS) entry which is preliminary data.</text>
</comment>
<sequence length="138" mass="14980">MTVGLKVGSIIDEIGASSFLNGFFSTVTALLEEGVRGGRFPIFSKQMYQGFVMAKDVPGLIAELGSIREELKSFPPSSVVWDLDDKSLAPPWGTNISSDITSLSNYFVSSTGRDLFDLLFEALDEAARKNLDASIVSY</sequence>
<accession>A0A2A2ACG7</accession>
<dbReference type="Pfam" id="PF15601">
    <property type="entry name" value="Imm70"/>
    <property type="match status" value="1"/>
</dbReference>
<organism evidence="1 2">
    <name type="scientific">Vandammella animalimorsus</name>
    <dbReference type="NCBI Taxonomy" id="2029117"/>
    <lineage>
        <taxon>Bacteria</taxon>
        <taxon>Pseudomonadati</taxon>
        <taxon>Pseudomonadota</taxon>
        <taxon>Betaproteobacteria</taxon>
        <taxon>Burkholderiales</taxon>
        <taxon>Comamonadaceae</taxon>
        <taxon>Vandammella</taxon>
    </lineage>
</organism>
<evidence type="ECO:0008006" key="3">
    <source>
        <dbReference type="Google" id="ProtNLM"/>
    </source>
</evidence>
<dbReference type="RefSeq" id="WP_095549402.1">
    <property type="nucleotide sequence ID" value="NZ_NSJF01000002.1"/>
</dbReference>
<dbReference type="EMBL" id="NSJF01000002">
    <property type="protein sequence ID" value="PAT35289.1"/>
    <property type="molecule type" value="Genomic_DNA"/>
</dbReference>